<dbReference type="GO" id="GO:0046872">
    <property type="term" value="F:metal ion binding"/>
    <property type="evidence" value="ECO:0007669"/>
    <property type="project" value="UniProtKB-KW"/>
</dbReference>
<dbReference type="Pfam" id="PF06888">
    <property type="entry name" value="Put_Phosphatase"/>
    <property type="match status" value="1"/>
</dbReference>
<evidence type="ECO:0000313" key="6">
    <source>
        <dbReference type="EMBL" id="KAI3423875.1"/>
    </source>
</evidence>
<evidence type="ECO:0000256" key="1">
    <source>
        <dbReference type="ARBA" id="ARBA00001946"/>
    </source>
</evidence>
<proteinExistence type="predicted"/>
<evidence type="ECO:0000256" key="4">
    <source>
        <dbReference type="ARBA" id="ARBA00022842"/>
    </source>
</evidence>
<accession>A0A9D4YSD9</accession>
<dbReference type="SUPFAM" id="SSF56784">
    <property type="entry name" value="HAD-like"/>
    <property type="match status" value="1"/>
</dbReference>
<dbReference type="OrthoDB" id="10267182at2759"/>
<dbReference type="PANTHER" id="PTHR20889">
    <property type="entry name" value="PHOSPHATASE, ORPHAN 1, 2"/>
    <property type="match status" value="1"/>
</dbReference>
<evidence type="ECO:0000256" key="5">
    <source>
        <dbReference type="SAM" id="MobiDB-lite"/>
    </source>
</evidence>
<name>A0A9D4YSD9_CHLVU</name>
<comment type="caution">
    <text evidence="6">The sequence shown here is derived from an EMBL/GenBank/DDBJ whole genome shotgun (WGS) entry which is preliminary data.</text>
</comment>
<comment type="cofactor">
    <cofactor evidence="1">
        <name>Mg(2+)</name>
        <dbReference type="ChEBI" id="CHEBI:18420"/>
    </cofactor>
</comment>
<keyword evidence="3" id="KW-0378">Hydrolase</keyword>
<keyword evidence="7" id="KW-1185">Reference proteome</keyword>
<evidence type="ECO:0000256" key="2">
    <source>
        <dbReference type="ARBA" id="ARBA00022723"/>
    </source>
</evidence>
<dbReference type="InterPro" id="IPR016965">
    <property type="entry name" value="Pase_PHOSPHO-typ"/>
</dbReference>
<dbReference type="NCBIfam" id="TIGR01488">
    <property type="entry name" value="HAD-SF-IB"/>
    <property type="match status" value="1"/>
</dbReference>
<sequence length="355" mass="36328">MGTPAATKPATLLAWDFDWSLVEENSDTFVISRLGADSIYKAGRQRGMPWTQLMDHTLQEAARQLGRTQADVEAALHATPLHSALADLLHACSAAGGDQAVDIVVLSDANTVYIDTILSYRGLRHLVREVHTNPAAWDASGALRVQPYHASPHGCSHHCPANLCKGKVLQEYLGRRRAEGQQYSRVLYFGDGRNDFCPAQLLLHGGASAGGAVAGADAGGSAAPAVEGEGGAKAGVGGSAAAAVGGDSKAAAGAGGSEAEPGSLAPCGSPANRIFAREQYPDGTACSLWVMLCTQAGTAGTPAGDSQPGNAAPASGDGGTHGGAAAQQQQRVVPWQTPQQLAALLRQELGLAAKQ</sequence>
<evidence type="ECO:0000256" key="3">
    <source>
        <dbReference type="ARBA" id="ARBA00022801"/>
    </source>
</evidence>
<dbReference type="PANTHER" id="PTHR20889:SF12">
    <property type="entry name" value="LP01149P"/>
    <property type="match status" value="1"/>
</dbReference>
<dbReference type="InterPro" id="IPR006384">
    <property type="entry name" value="HAD_hydro_PyrdxlP_Pase-like"/>
</dbReference>
<dbReference type="Gene3D" id="3.40.50.1000">
    <property type="entry name" value="HAD superfamily/HAD-like"/>
    <property type="match status" value="1"/>
</dbReference>
<protein>
    <submittedName>
        <fullName evidence="6">Uncharacterized protein</fullName>
    </submittedName>
</protein>
<reference evidence="6" key="1">
    <citation type="journal article" date="2019" name="Plant J.">
        <title>Chlorella vulgaris genome assembly and annotation reveals the molecular basis for metabolic acclimation to high light conditions.</title>
        <authorList>
            <person name="Cecchin M."/>
            <person name="Marcolungo L."/>
            <person name="Rossato M."/>
            <person name="Girolomoni L."/>
            <person name="Cosentino E."/>
            <person name="Cuine S."/>
            <person name="Li-Beisson Y."/>
            <person name="Delledonne M."/>
            <person name="Ballottari M."/>
        </authorList>
    </citation>
    <scope>NUCLEOTIDE SEQUENCE</scope>
    <source>
        <strain evidence="6">211/11P</strain>
    </source>
</reference>
<keyword evidence="2" id="KW-0479">Metal-binding</keyword>
<organism evidence="6 7">
    <name type="scientific">Chlorella vulgaris</name>
    <name type="common">Green alga</name>
    <dbReference type="NCBI Taxonomy" id="3077"/>
    <lineage>
        <taxon>Eukaryota</taxon>
        <taxon>Viridiplantae</taxon>
        <taxon>Chlorophyta</taxon>
        <taxon>core chlorophytes</taxon>
        <taxon>Trebouxiophyceae</taxon>
        <taxon>Chlorellales</taxon>
        <taxon>Chlorellaceae</taxon>
        <taxon>Chlorella clade</taxon>
        <taxon>Chlorella</taxon>
    </lineage>
</organism>
<dbReference type="EMBL" id="SIDB01000014">
    <property type="protein sequence ID" value="KAI3423875.1"/>
    <property type="molecule type" value="Genomic_DNA"/>
</dbReference>
<keyword evidence="4" id="KW-0460">Magnesium</keyword>
<feature type="region of interest" description="Disordered" evidence="5">
    <location>
        <begin position="214"/>
        <end position="239"/>
    </location>
</feature>
<gene>
    <name evidence="6" type="ORF">D9Q98_009709</name>
</gene>
<feature type="compositionally biased region" description="Low complexity" evidence="5">
    <location>
        <begin position="323"/>
        <end position="332"/>
    </location>
</feature>
<dbReference type="InterPro" id="IPR036412">
    <property type="entry name" value="HAD-like_sf"/>
</dbReference>
<feature type="region of interest" description="Disordered" evidence="5">
    <location>
        <begin position="299"/>
        <end position="332"/>
    </location>
</feature>
<dbReference type="InterPro" id="IPR023214">
    <property type="entry name" value="HAD_sf"/>
</dbReference>
<dbReference type="AlphaFoldDB" id="A0A9D4YSD9"/>
<reference evidence="6" key="2">
    <citation type="submission" date="2020-11" db="EMBL/GenBank/DDBJ databases">
        <authorList>
            <person name="Cecchin M."/>
            <person name="Marcolungo L."/>
            <person name="Rossato M."/>
            <person name="Girolomoni L."/>
            <person name="Cosentino E."/>
            <person name="Cuine S."/>
            <person name="Li-Beisson Y."/>
            <person name="Delledonne M."/>
            <person name="Ballottari M."/>
        </authorList>
    </citation>
    <scope>NUCLEOTIDE SEQUENCE</scope>
    <source>
        <strain evidence="6">211/11P</strain>
        <tissue evidence="6">Whole cell</tissue>
    </source>
</reference>
<evidence type="ECO:0000313" key="7">
    <source>
        <dbReference type="Proteomes" id="UP001055712"/>
    </source>
</evidence>
<dbReference type="Proteomes" id="UP001055712">
    <property type="component" value="Unassembled WGS sequence"/>
</dbReference>
<feature type="compositionally biased region" description="Gly residues" evidence="5">
    <location>
        <begin position="228"/>
        <end position="238"/>
    </location>
</feature>
<dbReference type="NCBIfam" id="TIGR01489">
    <property type="entry name" value="DKMTPPase-SF"/>
    <property type="match status" value="1"/>
</dbReference>
<feature type="compositionally biased region" description="Low complexity" evidence="5">
    <location>
        <begin position="214"/>
        <end position="227"/>
    </location>
</feature>
<dbReference type="GO" id="GO:0016791">
    <property type="term" value="F:phosphatase activity"/>
    <property type="evidence" value="ECO:0007669"/>
    <property type="project" value="InterPro"/>
</dbReference>